<dbReference type="PROSITE" id="PS50234">
    <property type="entry name" value="VWFA"/>
    <property type="match status" value="1"/>
</dbReference>
<keyword evidence="2" id="KW-0812">Transmembrane</keyword>
<keyword evidence="3" id="KW-0732">Signal</keyword>
<dbReference type="Gene3D" id="2.60.40.2810">
    <property type="match status" value="1"/>
</dbReference>
<sequence length="1231" mass="128849">MKTVNLDKSKFALRKLAFLVSAAVVSAGATAGNSWLSKSVVTEGTQHTGTYYSTNKKAFKKIVNSNQTLFDITISLYNSPAGDNDASISNGDEQEVHEEIIGYFADAVCEESNGAHKLRKVSLFKNRKHQAKADIIWIDKAWPRANLAGFGANGAHIYFGDIFPGGKGNNVDLNMLGDTKGAGYTLGHEWGHYAYGLLDEYTGNADSTASASTPQNTDLPPAPSIMNSQWKAKSDGAKWLNHSTSNNFGDPARTAQGRVYGKSGWEVLIQDPKDDPKSGQKTAQPQRTRYLPLDAVQPTAADYWIKEELTDTAVDCRSALDIVWVDGDIDMQIVIDRSGSMTGSAISYARQAANLLVDATAEGTTSLGVVAFSSSVTQNSEIQAIPSPGAVVKESIKQTIDAIYASGSTALYDGAHLALENLNLYQSTEGSGAPGVVFVLADGDDNSSYISEADVITEYQNANIPIFTFGYGSASPTGPLLSLANGTGGKYFSSPTTLAEITDAFLQANALATDSQNLADASSDIPGSSNADFDLVVDSGIANISLFLSHSGNVDDITYSITDANGDSVSATNECISLSGGVSCSANIDSTTINSAATGIWQVSVTNNAMFELPVSFNASGEPSENGTYNVTVEGASGNSVVYPEPLILTTAITKDRAITGVNVTASISSPFSAETQIKMVDDGTSGDGIAGDGIYSAIVGYKDNGVYQVTVYVDNDDSNAVFTSVGLLTPAEDGSQPQAPVLPSIQENFFRVSKASLVVSDVPFNDGDDSTSGATIIVPDNTGIDSQINTTFDADYYQANDIDLTQPVFVRVTDLSLGMLPKISVLTEDGSTEVVTDATLSDSISATGYLYTEIPQSKLTSTMYLVVEHEDENASQGGYQVSMGPKLNTDVPPNNSPEAGDDSSSVFAGYDVTIAILDNDSDADGDSVSVDSIDSSGALGTLTLNDDGTVTFVTANAYAALTAGDQIVEEMTYVVSDGEGGFSKGIIAITVKANSPPNANSDNVELDEVSEIVISPLANDTDDDGHTLTLKSVDIATLKGELTDNNDGTYSYNPNGVFNALKVGETDEDNFTYVVSDELGAESIGTVTITINGVNQTPVANADAATVGEAGTVNIEVLSNDTDPDGDVLSASSIVTDATKGTVTINDDGSITYSANNQFNSLDTGETAIDTFSYVLSDGTETVSAVVTVTINGATDAKESSGGGGAFSLFWVLSLGLLAVFRRTTLIGRF</sequence>
<feature type="region of interest" description="Disordered" evidence="1">
    <location>
        <begin position="269"/>
        <end position="288"/>
    </location>
</feature>
<feature type="transmembrane region" description="Helical" evidence="2">
    <location>
        <begin position="1203"/>
        <end position="1222"/>
    </location>
</feature>
<reference evidence="5 6" key="1">
    <citation type="submission" date="2020-12" db="EMBL/GenBank/DDBJ databases">
        <title>Draft genome sequences of nine environmental bacterial isolates colonizing plastic.</title>
        <authorList>
            <person name="Borre I."/>
            <person name="Sonnenschein E.C."/>
        </authorList>
    </citation>
    <scope>NUCLEOTIDE SEQUENCE [LARGE SCALE GENOMIC DNA]</scope>
    <source>
        <strain evidence="5 6">IB30</strain>
    </source>
</reference>
<dbReference type="Gene3D" id="3.40.50.410">
    <property type="entry name" value="von Willebrand factor, type A domain"/>
    <property type="match status" value="1"/>
</dbReference>
<evidence type="ECO:0000313" key="6">
    <source>
        <dbReference type="Proteomes" id="UP000649232"/>
    </source>
</evidence>
<dbReference type="PANTHER" id="PTHR10579:SF177">
    <property type="entry name" value="CALCIUM-ACTIVATED CHLORIDE CHANNEL REGULATOR 4-LIKE PROTEIN"/>
    <property type="match status" value="1"/>
</dbReference>
<dbReference type="NCBIfam" id="NF041940">
    <property type="entry name" value="choice_anch_X"/>
    <property type="match status" value="1"/>
</dbReference>
<comment type="caution">
    <text evidence="5">The sequence shown here is derived from an EMBL/GenBank/DDBJ whole genome shotgun (WGS) entry which is preliminary data.</text>
</comment>
<dbReference type="InterPro" id="IPR051266">
    <property type="entry name" value="CLCR"/>
</dbReference>
<dbReference type="CDD" id="cd00198">
    <property type="entry name" value="vWFA"/>
    <property type="match status" value="1"/>
</dbReference>
<proteinExistence type="predicted"/>
<dbReference type="InterPro" id="IPR036465">
    <property type="entry name" value="vWFA_dom_sf"/>
</dbReference>
<dbReference type="NCBIfam" id="NF012211">
    <property type="entry name" value="tand_rpt_95"/>
    <property type="match status" value="3"/>
</dbReference>
<dbReference type="SUPFAM" id="SSF53300">
    <property type="entry name" value="vWA-like"/>
    <property type="match status" value="1"/>
</dbReference>
<dbReference type="Proteomes" id="UP000649232">
    <property type="component" value="Unassembled WGS sequence"/>
</dbReference>
<protein>
    <submittedName>
        <fullName evidence="5">Tandem-95 repeat protein</fullName>
    </submittedName>
</protein>
<keyword evidence="2" id="KW-1133">Transmembrane helix</keyword>
<dbReference type="InterPro" id="IPR002035">
    <property type="entry name" value="VWF_A"/>
</dbReference>
<dbReference type="InterPro" id="IPR040853">
    <property type="entry name" value="RapA2_cadherin-like"/>
</dbReference>
<dbReference type="PANTHER" id="PTHR10579">
    <property type="entry name" value="CALCIUM-ACTIVATED CHLORIDE CHANNEL REGULATOR"/>
    <property type="match status" value="1"/>
</dbReference>
<name>A0ABS0WK41_9ALTE</name>
<evidence type="ECO:0000259" key="4">
    <source>
        <dbReference type="PROSITE" id="PS50234"/>
    </source>
</evidence>
<dbReference type="Pfam" id="PF17803">
    <property type="entry name" value="Cadherin_4"/>
    <property type="match status" value="3"/>
</dbReference>
<evidence type="ECO:0000256" key="2">
    <source>
        <dbReference type="SAM" id="Phobius"/>
    </source>
</evidence>
<accession>A0ABS0WK41</accession>
<keyword evidence="2" id="KW-0472">Membrane</keyword>
<feature type="chain" id="PRO_5045441927" evidence="3">
    <location>
        <begin position="32"/>
        <end position="1231"/>
    </location>
</feature>
<evidence type="ECO:0000256" key="1">
    <source>
        <dbReference type="SAM" id="MobiDB-lite"/>
    </source>
</evidence>
<evidence type="ECO:0000313" key="5">
    <source>
        <dbReference type="EMBL" id="MBJ2138850.1"/>
    </source>
</evidence>
<gene>
    <name evidence="5" type="ORF">JEU11_20590</name>
</gene>
<dbReference type="NCBIfam" id="TIGR01965">
    <property type="entry name" value="VCBS_repeat"/>
    <property type="match status" value="3"/>
</dbReference>
<dbReference type="Pfam" id="PF00092">
    <property type="entry name" value="VWA"/>
    <property type="match status" value="1"/>
</dbReference>
<evidence type="ECO:0000256" key="3">
    <source>
        <dbReference type="SAM" id="SignalP"/>
    </source>
</evidence>
<feature type="domain" description="VWFA" evidence="4">
    <location>
        <begin position="330"/>
        <end position="509"/>
    </location>
</feature>
<dbReference type="InterPro" id="IPR010221">
    <property type="entry name" value="VCBS_dom"/>
</dbReference>
<dbReference type="SMART" id="SM00327">
    <property type="entry name" value="VWA"/>
    <property type="match status" value="1"/>
</dbReference>
<feature type="signal peptide" evidence="3">
    <location>
        <begin position="1"/>
        <end position="31"/>
    </location>
</feature>
<organism evidence="5 6">
    <name type="scientific">Paraglaciecola chathamensis</name>
    <dbReference type="NCBI Taxonomy" id="368405"/>
    <lineage>
        <taxon>Bacteria</taxon>
        <taxon>Pseudomonadati</taxon>
        <taxon>Pseudomonadota</taxon>
        <taxon>Gammaproteobacteria</taxon>
        <taxon>Alteromonadales</taxon>
        <taxon>Alteromonadaceae</taxon>
        <taxon>Paraglaciecola</taxon>
    </lineage>
</organism>
<dbReference type="EMBL" id="JAEILT010000051">
    <property type="protein sequence ID" value="MBJ2138850.1"/>
    <property type="molecule type" value="Genomic_DNA"/>
</dbReference>